<evidence type="ECO:0000256" key="4">
    <source>
        <dbReference type="ARBA" id="ARBA00022475"/>
    </source>
</evidence>
<evidence type="ECO:0000313" key="17">
    <source>
        <dbReference type="EMBL" id="SDH24618.1"/>
    </source>
</evidence>
<dbReference type="PANTHER" id="PTHR33445:SF1">
    <property type="entry name" value="ATP SYNTHASE SUBUNIT B"/>
    <property type="match status" value="1"/>
</dbReference>
<evidence type="ECO:0000313" key="18">
    <source>
        <dbReference type="Proteomes" id="UP000198822"/>
    </source>
</evidence>
<dbReference type="RefSeq" id="WP_092502202.1">
    <property type="nucleotide sequence ID" value="NZ_LT629695.1"/>
</dbReference>
<dbReference type="GO" id="GO:0046961">
    <property type="term" value="F:proton-transporting ATPase activity, rotational mechanism"/>
    <property type="evidence" value="ECO:0007669"/>
    <property type="project" value="TreeGrafter"/>
</dbReference>
<dbReference type="AlphaFoldDB" id="A0A1G8AUL5"/>
<feature type="transmembrane region" description="Helical" evidence="14">
    <location>
        <begin position="29"/>
        <end position="48"/>
    </location>
</feature>
<keyword evidence="8 14" id="KW-1133">Transmembrane helix</keyword>
<evidence type="ECO:0000256" key="10">
    <source>
        <dbReference type="ARBA" id="ARBA00023136"/>
    </source>
</evidence>
<dbReference type="HAMAP" id="MF_01398">
    <property type="entry name" value="ATP_synth_b_bprime"/>
    <property type="match status" value="1"/>
</dbReference>
<evidence type="ECO:0000256" key="1">
    <source>
        <dbReference type="ARBA" id="ARBA00004162"/>
    </source>
</evidence>
<dbReference type="SUPFAM" id="SSF81573">
    <property type="entry name" value="F1F0 ATP synthase subunit B, membrane domain"/>
    <property type="match status" value="1"/>
</dbReference>
<sequence>MQLAFPVVTADEHGEASPSNPLIPAIYDIVWSLVVFAIVLAFFFWLVPKLNKALDARRDAIEGALERAEAAEAKAKASVEENAAILAEARAEASQIREKARAEGAQILAELKVAAQEEADRVGATARAQIEAERQAAVQSLRQEVGVLALDLSEKVVGESLDEQRAAGIVDRFLADLEAEEAGRR</sequence>
<keyword evidence="18" id="KW-1185">Reference proteome</keyword>
<dbReference type="CDD" id="cd06503">
    <property type="entry name" value="ATP-synt_Fo_b"/>
    <property type="match status" value="1"/>
</dbReference>
<comment type="subcellular location">
    <subcellularLocation>
        <location evidence="1 14">Cell membrane</location>
        <topology evidence="1 14">Single-pass membrane protein</topology>
    </subcellularLocation>
</comment>
<keyword evidence="16" id="KW-0175">Coiled coil</keyword>
<protein>
    <recommendedName>
        <fullName evidence="14">ATP synthase subunit b</fullName>
    </recommendedName>
    <alternativeName>
        <fullName evidence="14">ATP synthase F(0) sector subunit b</fullName>
    </alternativeName>
    <alternativeName>
        <fullName evidence="14">ATPase subunit I</fullName>
    </alternativeName>
    <alternativeName>
        <fullName evidence="14">F-type ATPase subunit b</fullName>
        <shortName evidence="14">F-ATPase subunit b</shortName>
    </alternativeName>
</protein>
<dbReference type="Proteomes" id="UP000198822">
    <property type="component" value="Chromosome I"/>
</dbReference>
<comment type="function">
    <text evidence="14">Component of the F(0) channel, it forms part of the peripheral stalk, linking F(1) to F(0).</text>
</comment>
<evidence type="ECO:0000256" key="9">
    <source>
        <dbReference type="ARBA" id="ARBA00023065"/>
    </source>
</evidence>
<proteinExistence type="inferred from homology"/>
<dbReference type="InterPro" id="IPR002146">
    <property type="entry name" value="ATP_synth_b/b'su_bac/chlpt"/>
</dbReference>
<keyword evidence="4 14" id="KW-1003">Cell membrane</keyword>
<comment type="similarity">
    <text evidence="2 14 15">Belongs to the ATPase B chain family.</text>
</comment>
<comment type="function">
    <text evidence="12 14">F(1)F(0) ATP synthase produces ATP from ADP in the presence of a proton or sodium gradient. F-type ATPases consist of two structural domains, F(1) containing the extramembraneous catalytic core and F(0) containing the membrane proton channel, linked together by a central stalk and a peripheral stalk. During catalysis, ATP synthesis in the catalytic domain of F(1) is coupled via a rotary mechanism of the central stalk subunits to proton translocation.</text>
</comment>
<feature type="coiled-coil region" evidence="16">
    <location>
        <begin position="51"/>
        <end position="106"/>
    </location>
</feature>
<dbReference type="PANTHER" id="PTHR33445">
    <property type="entry name" value="ATP SYNTHASE SUBUNIT B', CHLOROPLASTIC"/>
    <property type="match status" value="1"/>
</dbReference>
<evidence type="ECO:0000256" key="8">
    <source>
        <dbReference type="ARBA" id="ARBA00022989"/>
    </source>
</evidence>
<evidence type="ECO:0000256" key="15">
    <source>
        <dbReference type="RuleBase" id="RU003848"/>
    </source>
</evidence>
<dbReference type="Pfam" id="PF00430">
    <property type="entry name" value="ATP-synt_B"/>
    <property type="match status" value="1"/>
</dbReference>
<dbReference type="InterPro" id="IPR005864">
    <property type="entry name" value="ATP_synth_F0_bsu_bac"/>
</dbReference>
<dbReference type="NCBIfam" id="TIGR01144">
    <property type="entry name" value="ATP_synt_b"/>
    <property type="match status" value="1"/>
</dbReference>
<dbReference type="GO" id="GO:0046933">
    <property type="term" value="F:proton-transporting ATP synthase activity, rotational mechanism"/>
    <property type="evidence" value="ECO:0007669"/>
    <property type="project" value="UniProtKB-UniRule"/>
</dbReference>
<dbReference type="OrthoDB" id="5243563at2"/>
<evidence type="ECO:0000256" key="3">
    <source>
        <dbReference type="ARBA" id="ARBA00022448"/>
    </source>
</evidence>
<dbReference type="GO" id="GO:0005886">
    <property type="term" value="C:plasma membrane"/>
    <property type="evidence" value="ECO:0007669"/>
    <property type="project" value="UniProtKB-SubCell"/>
</dbReference>
<evidence type="ECO:0000256" key="12">
    <source>
        <dbReference type="ARBA" id="ARBA00025198"/>
    </source>
</evidence>
<keyword evidence="5 14" id="KW-0138">CF(0)</keyword>
<keyword evidence="11 14" id="KW-0066">ATP synthesis</keyword>
<evidence type="ECO:0000256" key="5">
    <source>
        <dbReference type="ARBA" id="ARBA00022547"/>
    </source>
</evidence>
<evidence type="ECO:0000256" key="2">
    <source>
        <dbReference type="ARBA" id="ARBA00005513"/>
    </source>
</evidence>
<gene>
    <name evidence="14" type="primary">atpF</name>
    <name evidence="17" type="ORF">SAMN04489720_0537</name>
</gene>
<dbReference type="InterPro" id="IPR050059">
    <property type="entry name" value="ATP_synthase_B_chain"/>
</dbReference>
<evidence type="ECO:0000256" key="14">
    <source>
        <dbReference type="HAMAP-Rule" id="MF_01398"/>
    </source>
</evidence>
<dbReference type="NCBIfam" id="NF004412">
    <property type="entry name" value="PRK05759.1-3"/>
    <property type="match status" value="1"/>
</dbReference>
<evidence type="ECO:0000256" key="7">
    <source>
        <dbReference type="ARBA" id="ARBA00022781"/>
    </source>
</evidence>
<keyword evidence="9 14" id="KW-0406">Ion transport</keyword>
<organism evidence="17 18">
    <name type="scientific">Agrococcus jejuensis</name>
    <dbReference type="NCBI Taxonomy" id="399736"/>
    <lineage>
        <taxon>Bacteria</taxon>
        <taxon>Bacillati</taxon>
        <taxon>Actinomycetota</taxon>
        <taxon>Actinomycetes</taxon>
        <taxon>Micrococcales</taxon>
        <taxon>Microbacteriaceae</taxon>
        <taxon>Agrococcus</taxon>
    </lineage>
</organism>
<keyword evidence="10 14" id="KW-0472">Membrane</keyword>
<dbReference type="Gene3D" id="1.20.5.620">
    <property type="entry name" value="F1F0 ATP synthase subunit B, membrane domain"/>
    <property type="match status" value="1"/>
</dbReference>
<name>A0A1G8AUL5_9MICO</name>
<accession>A0A1G8AUL5</accession>
<keyword evidence="7 14" id="KW-0375">Hydrogen ion transport</keyword>
<dbReference type="GO" id="GO:0045259">
    <property type="term" value="C:proton-transporting ATP synthase complex"/>
    <property type="evidence" value="ECO:0007669"/>
    <property type="project" value="UniProtKB-KW"/>
</dbReference>
<dbReference type="EMBL" id="LT629695">
    <property type="protein sequence ID" value="SDH24618.1"/>
    <property type="molecule type" value="Genomic_DNA"/>
</dbReference>
<reference evidence="18" key="1">
    <citation type="submission" date="2016-10" db="EMBL/GenBank/DDBJ databases">
        <authorList>
            <person name="Varghese N."/>
            <person name="Submissions S."/>
        </authorList>
    </citation>
    <scope>NUCLEOTIDE SEQUENCE [LARGE SCALE GENOMIC DNA]</scope>
    <source>
        <strain evidence="18">DSM 22002</strain>
    </source>
</reference>
<keyword evidence="3 14" id="KW-0813">Transport</keyword>
<evidence type="ECO:0000256" key="16">
    <source>
        <dbReference type="SAM" id="Coils"/>
    </source>
</evidence>
<dbReference type="InterPro" id="IPR028987">
    <property type="entry name" value="ATP_synth_B-like_membr_sf"/>
</dbReference>
<evidence type="ECO:0000256" key="6">
    <source>
        <dbReference type="ARBA" id="ARBA00022692"/>
    </source>
</evidence>
<evidence type="ECO:0000256" key="13">
    <source>
        <dbReference type="ARBA" id="ARBA00025830"/>
    </source>
</evidence>
<keyword evidence="6 14" id="KW-0812">Transmembrane</keyword>
<comment type="subunit">
    <text evidence="13 14">F-type ATPases have 2 components, F(1) - the catalytic core - and F(0) - the membrane proton channel. F(1) has five subunits: alpha(3), beta(3), gamma(1), delta(1), epsilon(1). F(0) has three main subunits: a(1), b(2) and c(10-14). The alpha and beta chains form an alternating ring which encloses part of the gamma chain. F(1) is attached to F(0) by a central stalk formed by the gamma and epsilon chains, while a peripheral stalk is formed by the delta and b chains.</text>
</comment>
<evidence type="ECO:0000256" key="11">
    <source>
        <dbReference type="ARBA" id="ARBA00023310"/>
    </source>
</evidence>
<dbReference type="STRING" id="399736.SAMN04489720_0537"/>